<protein>
    <recommendedName>
        <fullName evidence="9">E3 ubiquitin-protein ligase</fullName>
        <ecNumber evidence="9">2.3.2.27</ecNumber>
    </recommendedName>
</protein>
<dbReference type="UniPathway" id="UPA00143"/>
<evidence type="ECO:0000256" key="2">
    <source>
        <dbReference type="ARBA" id="ARBA00022679"/>
    </source>
</evidence>
<evidence type="ECO:0000256" key="9">
    <source>
        <dbReference type="RuleBase" id="RU366018"/>
    </source>
</evidence>
<dbReference type="EC" id="2.3.2.27" evidence="9"/>
<keyword evidence="5 9" id="KW-0833">Ubl conjugation pathway</keyword>
<evidence type="ECO:0000256" key="1">
    <source>
        <dbReference type="ARBA" id="ARBA00000900"/>
    </source>
</evidence>
<keyword evidence="3 9" id="KW-0479">Metal-binding</keyword>
<dbReference type="GO" id="GO:0071596">
    <property type="term" value="P:ubiquitin-dependent protein catabolic process via the N-end rule pathway"/>
    <property type="evidence" value="ECO:0007669"/>
    <property type="project" value="UniProtKB-UniRule"/>
</dbReference>
<dbReference type="EMBL" id="DS269448">
    <property type="protein sequence ID" value="EFO83941.1"/>
    <property type="molecule type" value="Genomic_DNA"/>
</dbReference>
<dbReference type="GO" id="GO:0005737">
    <property type="term" value="C:cytoplasm"/>
    <property type="evidence" value="ECO:0007669"/>
    <property type="project" value="TreeGrafter"/>
</dbReference>
<dbReference type="AlphaFoldDB" id="E3NQ09"/>
<dbReference type="InParanoid" id="E3NQ09"/>
<reference evidence="11" key="1">
    <citation type="submission" date="2007-07" db="EMBL/GenBank/DDBJ databases">
        <title>PCAP assembly of the Caenorhabditis remanei genome.</title>
        <authorList>
            <consortium name="The Caenorhabditis remanei Sequencing Consortium"/>
            <person name="Wilson R.K."/>
        </authorList>
    </citation>
    <scope>NUCLEOTIDE SEQUENCE [LARGE SCALE GENOMIC DNA]</scope>
    <source>
        <strain evidence="11">PB4641</strain>
    </source>
</reference>
<dbReference type="GO" id="GO:0000151">
    <property type="term" value="C:ubiquitin ligase complex"/>
    <property type="evidence" value="ECO:0007669"/>
    <property type="project" value="TreeGrafter"/>
</dbReference>
<name>E3NQ09_CAERE</name>
<dbReference type="GO" id="GO:0008270">
    <property type="term" value="F:zinc ion binding"/>
    <property type="evidence" value="ECO:0007669"/>
    <property type="project" value="UniProtKB-UniRule"/>
</dbReference>
<comment type="pathway">
    <text evidence="9">Protein modification; protein ubiquitination.</text>
</comment>
<evidence type="ECO:0000256" key="5">
    <source>
        <dbReference type="ARBA" id="ARBA00022786"/>
    </source>
</evidence>
<evidence type="ECO:0000256" key="8">
    <source>
        <dbReference type="PROSITE-ProRule" id="PRU00508"/>
    </source>
</evidence>
<comment type="similarity">
    <text evidence="7 9">Belongs to the E3 ubiquitin-protein ligase UBR1-like family.</text>
</comment>
<dbReference type="Pfam" id="PF02207">
    <property type="entry name" value="zf-UBR"/>
    <property type="match status" value="1"/>
</dbReference>
<sequence>MIVNLVQSVVQGEWAQVRQLLLKHWLIQVPQVFEINEDMPWDNTGVKEKFLGPSGQLLFSPIVSAFLLDVRNTKSDLGGMNEIAGVDPSKTGKICGHVFKNEEETYTCLDCATDKTCVMCLPCFKVSIHKSHKYEMRSSSGSGCCDCGDVEAWLEGYACANHKKKDDDETFTLAPELKKRSEQLIEIILHFALSMLTHNDDLKLPDFFEKLEIESSTDNQQCLTVLYKNETHSYESVLKVLELYCTKDQAMFVETIVDREGRSAVKLGNKTDCIRAKDDHHLPLSFKVMDTSLFALQNFSISLLTWLNTQMDVFPPLREIVGEVLLNSNFPLKKKFLQKVVLEDSKDDRGVTNEIDSNEGAEVFNSVTTIVEQQESTIENSSFTMLENILLQDTQIWTAGRCILHQLLMRTVFMIYDQKVRFAKAFMKHYNEIYEDFIKDDHEIYESVVQLSVQFMTVPSLARKLVAEDDAFSVISKAICVQTDKYTKCKILFDDHWELKLIFSVNADEKIARFDFRSFPADLRRSLQIARDLDYILNAVPSETDWTRELIDGFVSGFADFLVFVQRLQGMNEVKLQAVEHQNLESEWETAFNILIRLKNAISLSISWAETNEEVHNRVLLMCLELMNNMPPVYTKADDDSKEVTITVNGESCKISYFDVMKSGTSIHQPVVRIIAGLFTAQNHTMFLMRNERGNKFQEQIKTILITNEDTNLYELSLRVLVLCAQSIFFCTEPLCGEEDQQMLHFYKPGEFVTPGVKHLAKKYNVSRRSEVASNTLCDRAALALV</sequence>
<dbReference type="InterPro" id="IPR003126">
    <property type="entry name" value="Znf_UBR"/>
</dbReference>
<evidence type="ECO:0000256" key="4">
    <source>
        <dbReference type="ARBA" id="ARBA00022771"/>
    </source>
</evidence>
<dbReference type="Gene3D" id="2.10.110.30">
    <property type="match status" value="1"/>
</dbReference>
<keyword evidence="12" id="KW-1185">Reference proteome</keyword>
<dbReference type="PROSITE" id="PS51157">
    <property type="entry name" value="ZF_UBR"/>
    <property type="match status" value="1"/>
</dbReference>
<dbReference type="PANTHER" id="PTHR21497">
    <property type="entry name" value="UBIQUITIN LIGASE E3 ALPHA-RELATED"/>
    <property type="match status" value="1"/>
</dbReference>
<evidence type="ECO:0000259" key="10">
    <source>
        <dbReference type="PROSITE" id="PS51157"/>
    </source>
</evidence>
<accession>E3NQ09</accession>
<comment type="function">
    <text evidence="9">Ubiquitin ligase protein which is a component of the N-end rule pathway. Recognizes and binds to proteins bearing specific N-terminal residues that are destabilizing according to the N-end rule, leading to their ubiquitination and subsequent degradation.</text>
</comment>
<dbReference type="GO" id="GO:0061630">
    <property type="term" value="F:ubiquitin protein ligase activity"/>
    <property type="evidence" value="ECO:0007669"/>
    <property type="project" value="UniProtKB-UniRule"/>
</dbReference>
<keyword evidence="4 9" id="KW-0863">Zinc-finger</keyword>
<keyword evidence="2 9" id="KW-0808">Transferase</keyword>
<dbReference type="CDD" id="cd19672">
    <property type="entry name" value="UBR-box_UBR1_like"/>
    <property type="match status" value="1"/>
</dbReference>
<dbReference type="eggNOG" id="KOG1140">
    <property type="taxonomic scope" value="Eukaryota"/>
</dbReference>
<feature type="zinc finger region" description="UBR-type" evidence="8">
    <location>
        <begin position="93"/>
        <end position="164"/>
    </location>
</feature>
<dbReference type="Proteomes" id="UP000008281">
    <property type="component" value="Unassembled WGS sequence"/>
</dbReference>
<gene>
    <name evidence="11" type="ORF">CRE_02726</name>
</gene>
<evidence type="ECO:0000256" key="7">
    <source>
        <dbReference type="ARBA" id="ARBA00046341"/>
    </source>
</evidence>
<feature type="domain" description="UBR-type" evidence="10">
    <location>
        <begin position="93"/>
        <end position="164"/>
    </location>
</feature>
<evidence type="ECO:0000313" key="11">
    <source>
        <dbReference type="EMBL" id="EFO83941.1"/>
    </source>
</evidence>
<dbReference type="STRING" id="31234.E3NQ09"/>
<dbReference type="OrthoDB" id="26387at2759"/>
<dbReference type="GO" id="GO:0016567">
    <property type="term" value="P:protein ubiquitination"/>
    <property type="evidence" value="ECO:0007669"/>
    <property type="project" value="UniProtKB-UniRule"/>
</dbReference>
<evidence type="ECO:0000256" key="3">
    <source>
        <dbReference type="ARBA" id="ARBA00022723"/>
    </source>
</evidence>
<dbReference type="SMART" id="SM00396">
    <property type="entry name" value="ZnF_UBR1"/>
    <property type="match status" value="1"/>
</dbReference>
<evidence type="ECO:0000313" key="12">
    <source>
        <dbReference type="Proteomes" id="UP000008281"/>
    </source>
</evidence>
<dbReference type="PANTHER" id="PTHR21497:SF24">
    <property type="entry name" value="E3 UBIQUITIN-PROTEIN LIGASE UBR1"/>
    <property type="match status" value="1"/>
</dbReference>
<proteinExistence type="inferred from homology"/>
<dbReference type="InterPro" id="IPR039164">
    <property type="entry name" value="UBR1-like"/>
</dbReference>
<dbReference type="HOGENOM" id="CLU_010285_0_0_1"/>
<organism evidence="12">
    <name type="scientific">Caenorhabditis remanei</name>
    <name type="common">Caenorhabditis vulgaris</name>
    <dbReference type="NCBI Taxonomy" id="31234"/>
    <lineage>
        <taxon>Eukaryota</taxon>
        <taxon>Metazoa</taxon>
        <taxon>Ecdysozoa</taxon>
        <taxon>Nematoda</taxon>
        <taxon>Chromadorea</taxon>
        <taxon>Rhabditida</taxon>
        <taxon>Rhabditina</taxon>
        <taxon>Rhabditomorpha</taxon>
        <taxon>Rhabditoidea</taxon>
        <taxon>Rhabditidae</taxon>
        <taxon>Peloderinae</taxon>
        <taxon>Caenorhabditis</taxon>
    </lineage>
</organism>
<comment type="catalytic activity">
    <reaction evidence="1 9">
        <text>S-ubiquitinyl-[E2 ubiquitin-conjugating enzyme]-L-cysteine + [acceptor protein]-L-lysine = [E2 ubiquitin-conjugating enzyme]-L-cysteine + N(6)-ubiquitinyl-[acceptor protein]-L-lysine.</text>
        <dbReference type="EC" id="2.3.2.27"/>
    </reaction>
</comment>
<dbReference type="FunFam" id="2.10.110.30:FF:000001">
    <property type="entry name" value="E3 ubiquitin-protein ligase UBR2 isoform 1"/>
    <property type="match status" value="1"/>
</dbReference>
<evidence type="ECO:0000256" key="6">
    <source>
        <dbReference type="ARBA" id="ARBA00022833"/>
    </source>
</evidence>
<keyword evidence="6 9" id="KW-0862">Zinc</keyword>